<reference evidence="3 4" key="1">
    <citation type="submission" date="2015-04" db="EMBL/GenBank/DDBJ databases">
        <authorList>
            <consortium name="Pathogen Informatics"/>
        </authorList>
    </citation>
    <scope>NUCLEOTIDE SEQUENCE [LARGE SCALE GENOMIC DNA]</scope>
    <source>
        <strain evidence="3 4">SGS1</strain>
    </source>
</reference>
<dbReference type="OrthoDB" id="377966at2759"/>
<dbReference type="KEGG" id="prel:PRELSG_0731200"/>
<keyword evidence="1" id="KW-1133">Transmembrane helix</keyword>
<gene>
    <name evidence="3" type="ORF">PRELSG_0731200</name>
</gene>
<protein>
    <recommendedName>
        <fullName evidence="5">6-cysteine protein</fullName>
    </recommendedName>
</protein>
<feature type="chain" id="PRO_5012678579" description="6-cysteine protein" evidence="2">
    <location>
        <begin position="20"/>
        <end position="850"/>
    </location>
</feature>
<accession>A0A1J1H4R3</accession>
<feature type="transmembrane region" description="Helical" evidence="1">
    <location>
        <begin position="824"/>
        <end position="847"/>
    </location>
</feature>
<evidence type="ECO:0000313" key="4">
    <source>
        <dbReference type="Proteomes" id="UP000220158"/>
    </source>
</evidence>
<evidence type="ECO:0000256" key="2">
    <source>
        <dbReference type="SAM" id="SignalP"/>
    </source>
</evidence>
<keyword evidence="1" id="KW-0472">Membrane</keyword>
<evidence type="ECO:0008006" key="5">
    <source>
        <dbReference type="Google" id="ProtNLM"/>
    </source>
</evidence>
<keyword evidence="4" id="KW-1185">Reference proteome</keyword>
<sequence>MKMNYTIFIFIICCYNILCEEKNVKKLECQGIYIYKEKKKKKDFFFEKPHFAIYKHEDSGIYNSNENFNGLSIFIKQKIKNYQKDKKKVFDNFLCRIYYSDHSSSICEEMLLNGNKKIEKNKKKKYFEYISFLNRNIKGLYVNNKCFEKLYKNCSFNINGYINKNCLSHKYILFDWKSERDMKKWENHKNKNEIENKDVWSFIYISKTDLIKSLFAFHIKNFFLYTLKKKNERIYFLFNFFITNNILKDIYVISFIEKVDFDGKTNEAFQEKDFTYKYVFNISFNIYLKNYKSIDNLSFFFSKFYCEDRKNKMFFMNSFLNNKIYIYSKGSNHSITYENNLYSNSVKKNIFLLSYIYSNIRIRNKDENTKKDLFLNYDIKNFPFLVHDNLYYVNDYIIYKEKSNEVISKKTISDVYVNKVVENEGFNKKTKTIINIHTAKNNYDNFFFLKKCKIIVVDLYPNNIIIDKEQTDSHLKFSFVDIEKYKDESSHIITKFENENLFRGINYTNIMSNIRNRLCLNLDNVMAYQCNRISQGKSIDKLYFHKNNFSDYMRKDIYMQYREDISENNHNIIKKSYDEKQKNLNKMRNYLNCNGNNFIFSYETPLHSRYVAPCYRDLKENTNFCTKYDIVIISNAKTFLMCIDNNKNRQNNKLSKIYNYNNYSNEINNYNNFTIFSDSKNVYISKDENILTIHTKDFYIYLNEISFHSFFYRKEEEKRKNDIKSYLEKKENYNEINKNEDENFFYEDNVSFNDFVYVKAKHNKKYKIFNFNKIHNDKKFPHNVIEASDVQKFDIPICYNLYNSKKFNSDIIYIYSIPRGNENYMFILYISSLISFLIIIFTLYISYKFA</sequence>
<evidence type="ECO:0000256" key="1">
    <source>
        <dbReference type="SAM" id="Phobius"/>
    </source>
</evidence>
<name>A0A1J1H4R3_PLARL</name>
<dbReference type="AlphaFoldDB" id="A0A1J1H4R3"/>
<dbReference type="RefSeq" id="XP_028532552.1">
    <property type="nucleotide sequence ID" value="XM_028676021.1"/>
</dbReference>
<organism evidence="3 4">
    <name type="scientific">Plasmodium relictum</name>
    <dbReference type="NCBI Taxonomy" id="85471"/>
    <lineage>
        <taxon>Eukaryota</taxon>
        <taxon>Sar</taxon>
        <taxon>Alveolata</taxon>
        <taxon>Apicomplexa</taxon>
        <taxon>Aconoidasida</taxon>
        <taxon>Haemosporida</taxon>
        <taxon>Plasmodiidae</taxon>
        <taxon>Plasmodium</taxon>
        <taxon>Plasmodium (Haemamoeba)</taxon>
    </lineage>
</organism>
<evidence type="ECO:0000313" key="3">
    <source>
        <dbReference type="EMBL" id="CRG99547.1"/>
    </source>
</evidence>
<feature type="signal peptide" evidence="2">
    <location>
        <begin position="1"/>
        <end position="19"/>
    </location>
</feature>
<keyword evidence="2" id="KW-0732">Signal</keyword>
<dbReference type="GeneID" id="39735649"/>
<dbReference type="EMBL" id="LN835302">
    <property type="protein sequence ID" value="CRG99547.1"/>
    <property type="molecule type" value="Genomic_DNA"/>
</dbReference>
<proteinExistence type="predicted"/>
<dbReference type="Proteomes" id="UP000220158">
    <property type="component" value="Chromosome 7"/>
</dbReference>
<dbReference type="VEuPathDB" id="PlasmoDB:PRELSG_0731200"/>
<keyword evidence="1" id="KW-0812">Transmembrane</keyword>
<dbReference type="OMA" id="KKLECQG"/>